<reference evidence="1 2" key="1">
    <citation type="submission" date="2018-09" db="EMBL/GenBank/DDBJ databases">
        <title>Metagenome Assembled Genomes from an Advanced Water Purification Facility.</title>
        <authorList>
            <person name="Stamps B.W."/>
            <person name="Spear J.R."/>
        </authorList>
    </citation>
    <scope>NUCLEOTIDE SEQUENCE [LARGE SCALE GENOMIC DNA]</scope>
    <source>
        <strain evidence="1">Bin_29_2</strain>
    </source>
</reference>
<gene>
    <name evidence="1" type="ORF">E6Q54_11995</name>
</gene>
<dbReference type="EMBL" id="SSGD01000061">
    <property type="protein sequence ID" value="TXI55942.1"/>
    <property type="molecule type" value="Genomic_DNA"/>
</dbReference>
<name>A0A5C7Y2Y7_9MYCO</name>
<evidence type="ECO:0000313" key="1">
    <source>
        <dbReference type="EMBL" id="TXI55942.1"/>
    </source>
</evidence>
<protein>
    <submittedName>
        <fullName evidence="1">Uncharacterized protein</fullName>
    </submittedName>
</protein>
<dbReference type="AlphaFoldDB" id="A0A5C7Y2Y7"/>
<comment type="caution">
    <text evidence="1">The sequence shown here is derived from an EMBL/GenBank/DDBJ whole genome shotgun (WGS) entry which is preliminary data.</text>
</comment>
<accession>A0A5C7Y2Y7</accession>
<dbReference type="RefSeq" id="WP_276760841.1">
    <property type="nucleotide sequence ID" value="NZ_SSGD01000061.1"/>
</dbReference>
<dbReference type="Proteomes" id="UP000321797">
    <property type="component" value="Unassembled WGS sequence"/>
</dbReference>
<sequence>MTEQRITSRTRGLWKVTDDNGRVSVWDMDNRTWEGSAGGPWRITRTISYPRVGAIFQVEVDDPSREWTMPPLVLGSSNVVSIEPTEPHRIAVLALDGDVMETLPTPIAPSQRLYDVSCRGVAVATTFTTADGEVVRFYSNPDASVLNLAATRLWAALNPAVSQQLMGTVFVTGVDGDGADADVPASVAQAAMRLPDG</sequence>
<proteinExistence type="predicted"/>
<evidence type="ECO:0000313" key="2">
    <source>
        <dbReference type="Proteomes" id="UP000321797"/>
    </source>
</evidence>
<organism evidence="1 2">
    <name type="scientific">Mycolicibacter arupensis</name>
    <dbReference type="NCBI Taxonomy" id="342002"/>
    <lineage>
        <taxon>Bacteria</taxon>
        <taxon>Bacillati</taxon>
        <taxon>Actinomycetota</taxon>
        <taxon>Actinomycetes</taxon>
        <taxon>Mycobacteriales</taxon>
        <taxon>Mycobacteriaceae</taxon>
        <taxon>Mycolicibacter</taxon>
    </lineage>
</organism>